<dbReference type="GO" id="GO:0004843">
    <property type="term" value="F:cysteine-type deubiquitinase activity"/>
    <property type="evidence" value="ECO:0007669"/>
    <property type="project" value="UniProtKB-EC"/>
</dbReference>
<dbReference type="GO" id="GO:0005813">
    <property type="term" value="C:centrosome"/>
    <property type="evidence" value="ECO:0007669"/>
    <property type="project" value="UniProtKB-SubCell"/>
</dbReference>
<dbReference type="SMART" id="SM00695">
    <property type="entry name" value="DUSP"/>
    <property type="match status" value="2"/>
</dbReference>
<comment type="subcellular location">
    <subcellularLocation>
        <location evidence="2">Cytoplasm</location>
        <location evidence="2">Cytoskeleton</location>
        <location evidence="2">Microtubule organizing center</location>
        <location evidence="2">Centrosome</location>
    </subcellularLocation>
    <subcellularLocation>
        <location evidence="3">Cytoplasm</location>
        <location evidence="3">Perinuclear region</location>
    </subcellularLocation>
</comment>
<accession>A0AAJ7TDB4</accession>
<feature type="compositionally biased region" description="Low complexity" evidence="18">
    <location>
        <begin position="956"/>
        <end position="970"/>
    </location>
</feature>
<feature type="compositionally biased region" description="Basic and acidic residues" evidence="18">
    <location>
        <begin position="1041"/>
        <end position="1050"/>
    </location>
</feature>
<evidence type="ECO:0000256" key="9">
    <source>
        <dbReference type="ARBA" id="ARBA00022723"/>
    </source>
</evidence>
<gene>
    <name evidence="23 24 25 26 27 28 29 30 31 32 33" type="primary">USP33</name>
</gene>
<dbReference type="CDD" id="cd02674">
    <property type="entry name" value="Peptidase_C19R"/>
    <property type="match status" value="1"/>
</dbReference>
<feature type="compositionally biased region" description="Basic residues" evidence="18">
    <location>
        <begin position="350"/>
        <end position="361"/>
    </location>
</feature>
<keyword evidence="9" id="KW-0479">Metal-binding</keyword>
<organism evidence="22 26">
    <name type="scientific">Petromyzon marinus</name>
    <name type="common">Sea lamprey</name>
    <dbReference type="NCBI Taxonomy" id="7757"/>
    <lineage>
        <taxon>Eukaryota</taxon>
        <taxon>Metazoa</taxon>
        <taxon>Chordata</taxon>
        <taxon>Craniata</taxon>
        <taxon>Vertebrata</taxon>
        <taxon>Cyclostomata</taxon>
        <taxon>Hyperoartia</taxon>
        <taxon>Petromyzontiformes</taxon>
        <taxon>Petromyzontidae</taxon>
        <taxon>Petromyzon</taxon>
    </lineage>
</organism>
<evidence type="ECO:0000256" key="10">
    <source>
        <dbReference type="ARBA" id="ARBA00022737"/>
    </source>
</evidence>
<dbReference type="SUPFAM" id="SSF54001">
    <property type="entry name" value="Cysteine proteinases"/>
    <property type="match status" value="1"/>
</dbReference>
<evidence type="ECO:0000313" key="31">
    <source>
        <dbReference type="RefSeq" id="XP_032814514.1"/>
    </source>
</evidence>
<evidence type="ECO:0000256" key="18">
    <source>
        <dbReference type="SAM" id="MobiDB-lite"/>
    </source>
</evidence>
<evidence type="ECO:0000313" key="29">
    <source>
        <dbReference type="RefSeq" id="XP_032814512.1"/>
    </source>
</evidence>
<dbReference type="InterPro" id="IPR035927">
    <property type="entry name" value="DUSP-like_sf"/>
</dbReference>
<dbReference type="RefSeq" id="XP_032814512.1">
    <property type="nucleotide sequence ID" value="XM_032958621.1"/>
</dbReference>
<feature type="domain" description="DUSP" evidence="21">
    <location>
        <begin position="732"/>
        <end position="825"/>
    </location>
</feature>
<keyword evidence="11 17" id="KW-0863">Zinc-finger</keyword>
<dbReference type="GO" id="GO:0006508">
    <property type="term" value="P:proteolysis"/>
    <property type="evidence" value="ECO:0007669"/>
    <property type="project" value="UniProtKB-KW"/>
</dbReference>
<feature type="region of interest" description="Disordered" evidence="18">
    <location>
        <begin position="103"/>
        <end position="149"/>
    </location>
</feature>
<evidence type="ECO:0000256" key="16">
    <source>
        <dbReference type="ARBA" id="ARBA00023212"/>
    </source>
</evidence>
<dbReference type="Pfam" id="PF02148">
    <property type="entry name" value="zf-UBP"/>
    <property type="match status" value="1"/>
</dbReference>
<evidence type="ECO:0000313" key="26">
    <source>
        <dbReference type="RefSeq" id="XP_032814502.1"/>
    </source>
</evidence>
<evidence type="ECO:0000259" key="20">
    <source>
        <dbReference type="PROSITE" id="PS50271"/>
    </source>
</evidence>
<feature type="domain" description="DUSP" evidence="21">
    <location>
        <begin position="833"/>
        <end position="936"/>
    </location>
</feature>
<dbReference type="FunFam" id="3.30.2230.10:FF:000001">
    <property type="entry name" value="Ubiquitinyl hydrolase 1"/>
    <property type="match status" value="1"/>
</dbReference>
<dbReference type="InterPro" id="IPR013083">
    <property type="entry name" value="Znf_RING/FYVE/PHD"/>
</dbReference>
<feature type="region of interest" description="Disordered" evidence="18">
    <location>
        <begin position="276"/>
        <end position="309"/>
    </location>
</feature>
<feature type="compositionally biased region" description="Low complexity" evidence="18">
    <location>
        <begin position="326"/>
        <end position="340"/>
    </location>
</feature>
<keyword evidence="13 23" id="KW-0378">Hydrolase</keyword>
<dbReference type="GO" id="GO:0008270">
    <property type="term" value="F:zinc ion binding"/>
    <property type="evidence" value="ECO:0007669"/>
    <property type="project" value="UniProtKB-KW"/>
</dbReference>
<dbReference type="RefSeq" id="XP_032814511.1">
    <property type="nucleotide sequence ID" value="XM_032958620.1"/>
</dbReference>
<evidence type="ECO:0000256" key="3">
    <source>
        <dbReference type="ARBA" id="ARBA00004556"/>
    </source>
</evidence>
<evidence type="ECO:0000313" key="24">
    <source>
        <dbReference type="RefSeq" id="XP_032814500.1"/>
    </source>
</evidence>
<dbReference type="GO" id="GO:0006897">
    <property type="term" value="P:endocytosis"/>
    <property type="evidence" value="ECO:0007669"/>
    <property type="project" value="UniProtKB-KW"/>
</dbReference>
<keyword evidence="10" id="KW-0677">Repeat</keyword>
<dbReference type="RefSeq" id="XP_032814515.1">
    <property type="nucleotide sequence ID" value="XM_032958624.1"/>
</dbReference>
<dbReference type="RefSeq" id="XP_032814513.1">
    <property type="nucleotide sequence ID" value="XM_032958622.1"/>
</dbReference>
<evidence type="ECO:0000313" key="28">
    <source>
        <dbReference type="RefSeq" id="XP_032814511.1"/>
    </source>
</evidence>
<protein>
    <recommendedName>
        <fullName evidence="5">ubiquitinyl hydrolase 1</fullName>
        <ecNumber evidence="5">3.4.19.12</ecNumber>
    </recommendedName>
</protein>
<dbReference type="PROSITE" id="PS00973">
    <property type="entry name" value="USP_2"/>
    <property type="match status" value="1"/>
</dbReference>
<evidence type="ECO:0000313" key="33">
    <source>
        <dbReference type="RefSeq" id="XP_032814516.1"/>
    </source>
</evidence>
<dbReference type="AlphaFoldDB" id="A0AAJ7TDB4"/>
<dbReference type="KEGG" id="pmrn:116944831"/>
<comment type="similarity">
    <text evidence="4">Belongs to the peptidase C19 family. USP20/USP33 subfamily.</text>
</comment>
<evidence type="ECO:0000256" key="2">
    <source>
        <dbReference type="ARBA" id="ARBA00004300"/>
    </source>
</evidence>
<dbReference type="Pfam" id="PF06337">
    <property type="entry name" value="DUSP"/>
    <property type="match status" value="2"/>
</dbReference>
<evidence type="ECO:0000313" key="27">
    <source>
        <dbReference type="RefSeq" id="XP_032814510.1"/>
    </source>
</evidence>
<feature type="region of interest" description="Disordered" evidence="18">
    <location>
        <begin position="956"/>
        <end position="989"/>
    </location>
</feature>
<evidence type="ECO:0000256" key="5">
    <source>
        <dbReference type="ARBA" id="ARBA00012759"/>
    </source>
</evidence>
<dbReference type="CTD" id="23032"/>
<dbReference type="PANTHER" id="PTHR21646">
    <property type="entry name" value="UBIQUITIN CARBOXYL-TERMINAL HYDROLASE"/>
    <property type="match status" value="1"/>
</dbReference>
<proteinExistence type="inferred from homology"/>
<dbReference type="GO" id="GO:0016579">
    <property type="term" value="P:protein deubiquitination"/>
    <property type="evidence" value="ECO:0007669"/>
    <property type="project" value="InterPro"/>
</dbReference>
<evidence type="ECO:0000256" key="8">
    <source>
        <dbReference type="ARBA" id="ARBA00022670"/>
    </source>
</evidence>
<sequence>MGSSEAECVHLGSVGEVTKEQLIQKSKGTCQSCAATGPNLWACLQDGCTYVGCGESFTDHSTLHAQTSKHSLTVNLTTLRVWCYVCEREVFLDKQAAVAAGDTAPCKPPPAAAQSMPDGGIRGASPIKTIPGTSGEEGESEVDDDDLRPRGLTGLKNIGNTCYMNAALQALSNCPPLTQFFLECGGLVRTDKKPALCKSYHKLVSDIWNKKRHGYLVPTTLAHGIKLINPMFRGYAQQDAQEFLRCLMDQLHEELKEAEPDDAPAPGPAMEQLAPCEQHRTHSDDELVSCDSGISSEVRGGRPPRSGCRERANLVEDQEMEMLMQDETASSSMASSAAAAQENQHLPPTTRHRDRKRRLRRSSSADSESAEGTEGEAGCEMGGGGGASDSLGCGGRTSPPAQRSSPVPPRHSDPESEHGAYTPSRPSSPAPGDRVYTKLSSSPPRASPVRAPPGLSHGKGSAFMSKKRQQPKFRSVISDIFDGSILSSVQCLTCDRAVDGGARLRAAQVSATVETFQDISLPIPGKEDLAKLHSAAHQGAAVKVGGACSDAYSSQSWLTFLMDYIRRFVVSCVPSWFWGPVVTLQDCLAAFFAADELKGDNMYSCERCKKLRNGIKYCKVLKLPEILCVHLKRFRHELMYSTKIGSHVAFPTEGLEMRPFLAKESQSQVTTYDLLSVICHHGTAGSGHYVAYCQNVINGQWYEFDDQCVTEVHETVVQNAEAYVLFYRKSNEEAMRERQKVMSLAGLKEPSLLEFYISRQWLNRLNTFAEPGPITNQDFLCSHGGVPPHKSSYIDDLVVILPQNVWDYLYNRYGGGPAVNHLYVCSVCQVEIDRLERRRKTEMDTFIRKNKAFQADEHPGVIYCISMEWFREWEGFVKGKDSEAPGPIDNSKIAVNKGGHIAAKAGADYGQISRETWNYLVSLYGGGPEITLGQGSSQGSSGQGLAAQAQPTAQAMAQAVPVQTSTQVPVQLPPQGLPHVPPPPPSSQVSEVVVRPALVSVAAGGAGGVGGAAEGAAGAAAGAAVGAAGGEDGEDTSAMETKMEVESDVA</sequence>
<dbReference type="InterPro" id="IPR001607">
    <property type="entry name" value="Znf_UBP"/>
</dbReference>
<evidence type="ECO:0000259" key="21">
    <source>
        <dbReference type="PROSITE" id="PS51283"/>
    </source>
</evidence>
<evidence type="ECO:0000256" key="12">
    <source>
        <dbReference type="ARBA" id="ARBA00022786"/>
    </source>
</evidence>
<comment type="catalytic activity">
    <reaction evidence="1">
        <text>Thiol-dependent hydrolysis of ester, thioester, amide, peptide and isopeptide bonds formed by the C-terminal Gly of ubiquitin (a 76-residue protein attached to proteins as an intracellular targeting signal).</text>
        <dbReference type="EC" id="3.4.19.12"/>
    </reaction>
</comment>
<feature type="compositionally biased region" description="Low complexity" evidence="18">
    <location>
        <begin position="440"/>
        <end position="453"/>
    </location>
</feature>
<feature type="compositionally biased region" description="Acidic residues" evidence="18">
    <location>
        <begin position="136"/>
        <end position="146"/>
    </location>
</feature>
<dbReference type="SUPFAM" id="SSF143791">
    <property type="entry name" value="DUSP-like"/>
    <property type="match status" value="2"/>
</dbReference>
<feature type="domain" description="USP" evidence="19">
    <location>
        <begin position="153"/>
        <end position="730"/>
    </location>
</feature>
<dbReference type="SMART" id="SM00290">
    <property type="entry name" value="ZnF_UBP"/>
    <property type="match status" value="1"/>
</dbReference>
<keyword evidence="14" id="KW-0788">Thiol protease</keyword>
<dbReference type="RefSeq" id="XP_032814499.1">
    <property type="nucleotide sequence ID" value="XM_032958608.1"/>
</dbReference>
<dbReference type="GO" id="GO:0048471">
    <property type="term" value="C:perinuclear region of cytoplasm"/>
    <property type="evidence" value="ECO:0007669"/>
    <property type="project" value="UniProtKB-SubCell"/>
</dbReference>
<evidence type="ECO:0000256" key="13">
    <source>
        <dbReference type="ARBA" id="ARBA00022801"/>
    </source>
</evidence>
<name>A0AAJ7TDB4_PETMA</name>
<dbReference type="RefSeq" id="XP_032814514.1">
    <property type="nucleotide sequence ID" value="XM_032958623.1"/>
</dbReference>
<dbReference type="PANTHER" id="PTHR21646:SF86">
    <property type="entry name" value="UBIQUITIN CARBOXYL-TERMINAL HYDROLASE"/>
    <property type="match status" value="1"/>
</dbReference>
<dbReference type="InterPro" id="IPR001394">
    <property type="entry name" value="Peptidase_C19_UCH"/>
</dbReference>
<keyword evidence="7" id="KW-0254">Endocytosis</keyword>
<dbReference type="InterPro" id="IPR038765">
    <property type="entry name" value="Papain-like_cys_pep_sf"/>
</dbReference>
<dbReference type="PROSITE" id="PS00972">
    <property type="entry name" value="USP_1"/>
    <property type="match status" value="1"/>
</dbReference>
<dbReference type="RefSeq" id="XP_032814516.1">
    <property type="nucleotide sequence ID" value="XM_032958625.1"/>
</dbReference>
<dbReference type="EC" id="3.4.19.12" evidence="5"/>
<dbReference type="Pfam" id="PF00443">
    <property type="entry name" value="UCH"/>
    <property type="match status" value="1"/>
</dbReference>
<evidence type="ECO:0000256" key="15">
    <source>
        <dbReference type="ARBA" id="ARBA00022833"/>
    </source>
</evidence>
<dbReference type="Gene3D" id="3.90.70.10">
    <property type="entry name" value="Cysteine proteinases"/>
    <property type="match status" value="2"/>
</dbReference>
<feature type="region of interest" description="Disordered" evidence="18">
    <location>
        <begin position="326"/>
        <end position="469"/>
    </location>
</feature>
<keyword evidence="6" id="KW-0963">Cytoplasm</keyword>
<evidence type="ECO:0000256" key="17">
    <source>
        <dbReference type="PROSITE-ProRule" id="PRU00502"/>
    </source>
</evidence>
<feature type="compositionally biased region" description="Pro residues" evidence="18">
    <location>
        <begin position="971"/>
        <end position="986"/>
    </location>
</feature>
<evidence type="ECO:0000256" key="11">
    <source>
        <dbReference type="ARBA" id="ARBA00022771"/>
    </source>
</evidence>
<keyword evidence="16" id="KW-0206">Cytoskeleton</keyword>
<dbReference type="RefSeq" id="XP_032814501.1">
    <property type="nucleotide sequence ID" value="XM_032958610.1"/>
</dbReference>
<evidence type="ECO:0000256" key="4">
    <source>
        <dbReference type="ARBA" id="ARBA00008269"/>
    </source>
</evidence>
<evidence type="ECO:0000313" key="22">
    <source>
        <dbReference type="Proteomes" id="UP001318040"/>
    </source>
</evidence>
<dbReference type="InterPro" id="IPR006615">
    <property type="entry name" value="Pept_C19_DUSP"/>
</dbReference>
<feature type="compositionally biased region" description="Low complexity" evidence="18">
    <location>
        <begin position="1014"/>
        <end position="1026"/>
    </location>
</feature>
<dbReference type="Proteomes" id="UP001318040">
    <property type="component" value="Chromosome 22"/>
</dbReference>
<evidence type="ECO:0000259" key="19">
    <source>
        <dbReference type="PROSITE" id="PS50235"/>
    </source>
</evidence>
<evidence type="ECO:0000313" key="25">
    <source>
        <dbReference type="RefSeq" id="XP_032814501.1"/>
    </source>
</evidence>
<keyword evidence="22" id="KW-1185">Reference proteome</keyword>
<dbReference type="Gene3D" id="3.30.2230.10">
    <property type="entry name" value="DUSP-like"/>
    <property type="match status" value="2"/>
</dbReference>
<dbReference type="RefSeq" id="XP_032814510.1">
    <property type="nucleotide sequence ID" value="XM_032958619.1"/>
</dbReference>
<dbReference type="InterPro" id="IPR028889">
    <property type="entry name" value="USP"/>
</dbReference>
<keyword evidence="8" id="KW-0645">Protease</keyword>
<dbReference type="Gene3D" id="3.30.40.10">
    <property type="entry name" value="Zinc/RING finger domain, C3HC4 (zinc finger)"/>
    <property type="match status" value="1"/>
</dbReference>
<keyword evidence="15" id="KW-0862">Zinc</keyword>
<evidence type="ECO:0000313" key="32">
    <source>
        <dbReference type="RefSeq" id="XP_032814515.1"/>
    </source>
</evidence>
<feature type="compositionally biased region" description="Gly residues" evidence="18">
    <location>
        <begin position="380"/>
        <end position="395"/>
    </location>
</feature>
<feature type="region of interest" description="Disordered" evidence="18">
    <location>
        <begin position="1010"/>
        <end position="1050"/>
    </location>
</feature>
<evidence type="ECO:0000313" key="23">
    <source>
        <dbReference type="RefSeq" id="XP_032814499.1"/>
    </source>
</evidence>
<dbReference type="PROSITE" id="PS51283">
    <property type="entry name" value="DUSP"/>
    <property type="match status" value="2"/>
</dbReference>
<evidence type="ECO:0000313" key="30">
    <source>
        <dbReference type="RefSeq" id="XP_032814513.1"/>
    </source>
</evidence>
<dbReference type="RefSeq" id="XP_032814502.1">
    <property type="nucleotide sequence ID" value="XM_032958611.1"/>
</dbReference>
<reference evidence="23 24" key="1">
    <citation type="submission" date="2025-04" db="UniProtKB">
        <authorList>
            <consortium name="RefSeq"/>
        </authorList>
    </citation>
    <scope>IDENTIFICATION</scope>
    <source>
        <tissue evidence="23 24">Sperm</tissue>
    </source>
</reference>
<dbReference type="PROSITE" id="PS50235">
    <property type="entry name" value="USP_3"/>
    <property type="match status" value="1"/>
</dbReference>
<keyword evidence="12" id="KW-0833">Ubl conjugation pathway</keyword>
<dbReference type="InterPro" id="IPR018200">
    <property type="entry name" value="USP_CS"/>
</dbReference>
<dbReference type="PROSITE" id="PS50271">
    <property type="entry name" value="ZF_UBP"/>
    <property type="match status" value="1"/>
</dbReference>
<dbReference type="RefSeq" id="XP_032814500.1">
    <property type="nucleotide sequence ID" value="XM_032958609.1"/>
</dbReference>
<evidence type="ECO:0000256" key="6">
    <source>
        <dbReference type="ARBA" id="ARBA00022490"/>
    </source>
</evidence>
<dbReference type="SUPFAM" id="SSF57850">
    <property type="entry name" value="RING/U-box"/>
    <property type="match status" value="1"/>
</dbReference>
<evidence type="ECO:0000256" key="14">
    <source>
        <dbReference type="ARBA" id="ARBA00022807"/>
    </source>
</evidence>
<dbReference type="InterPro" id="IPR050185">
    <property type="entry name" value="Ub_carboxyl-term_hydrolase"/>
</dbReference>
<evidence type="ECO:0000256" key="7">
    <source>
        <dbReference type="ARBA" id="ARBA00022583"/>
    </source>
</evidence>
<dbReference type="FunFam" id="3.30.40.10:FF:000065">
    <property type="entry name" value="Ubiquitinyl hydrolase 1"/>
    <property type="match status" value="1"/>
</dbReference>
<evidence type="ECO:0000256" key="1">
    <source>
        <dbReference type="ARBA" id="ARBA00000707"/>
    </source>
</evidence>
<feature type="domain" description="UBP-type" evidence="20">
    <location>
        <begin position="6"/>
        <end position="110"/>
    </location>
</feature>